<dbReference type="InParanoid" id="D8UDI5"/>
<organism evidence="2">
    <name type="scientific">Volvox carteri f. nagariensis</name>
    <dbReference type="NCBI Taxonomy" id="3068"/>
    <lineage>
        <taxon>Eukaryota</taxon>
        <taxon>Viridiplantae</taxon>
        <taxon>Chlorophyta</taxon>
        <taxon>core chlorophytes</taxon>
        <taxon>Chlorophyceae</taxon>
        <taxon>CS clade</taxon>
        <taxon>Chlamydomonadales</taxon>
        <taxon>Volvocaceae</taxon>
        <taxon>Volvox</taxon>
    </lineage>
</organism>
<evidence type="ECO:0000313" key="2">
    <source>
        <dbReference type="Proteomes" id="UP000001058"/>
    </source>
</evidence>
<proteinExistence type="predicted"/>
<protein>
    <submittedName>
        <fullName evidence="1">Uncharacterized protein</fullName>
    </submittedName>
</protein>
<dbReference type="AlphaFoldDB" id="D8UDI5"/>
<dbReference type="EMBL" id="GL378385">
    <property type="protein sequence ID" value="EFJ42196.1"/>
    <property type="molecule type" value="Genomic_DNA"/>
</dbReference>
<dbReference type="RefSeq" id="XP_002956739.1">
    <property type="nucleotide sequence ID" value="XM_002956693.1"/>
</dbReference>
<gene>
    <name evidence="1" type="ORF">VOLCADRAFT_97739</name>
</gene>
<accession>D8UDI5</accession>
<reference evidence="1 2" key="1">
    <citation type="journal article" date="2010" name="Science">
        <title>Genomic analysis of organismal complexity in the multicellular green alga Volvox carteri.</title>
        <authorList>
            <person name="Prochnik S.E."/>
            <person name="Umen J."/>
            <person name="Nedelcu A.M."/>
            <person name="Hallmann A."/>
            <person name="Miller S.M."/>
            <person name="Nishii I."/>
            <person name="Ferris P."/>
            <person name="Kuo A."/>
            <person name="Mitros T."/>
            <person name="Fritz-Laylin L.K."/>
            <person name="Hellsten U."/>
            <person name="Chapman J."/>
            <person name="Simakov O."/>
            <person name="Rensing S.A."/>
            <person name="Terry A."/>
            <person name="Pangilinan J."/>
            <person name="Kapitonov V."/>
            <person name="Jurka J."/>
            <person name="Salamov A."/>
            <person name="Shapiro H."/>
            <person name="Schmutz J."/>
            <person name="Grimwood J."/>
            <person name="Lindquist E."/>
            <person name="Lucas S."/>
            <person name="Grigoriev I.V."/>
            <person name="Schmitt R."/>
            <person name="Kirk D."/>
            <person name="Rokhsar D.S."/>
        </authorList>
    </citation>
    <scope>NUCLEOTIDE SEQUENCE [LARGE SCALE GENOMIC DNA]</scope>
    <source>
        <strain evidence="2">f. Nagariensis / Eve</strain>
    </source>
</reference>
<dbReference type="Proteomes" id="UP000001058">
    <property type="component" value="Unassembled WGS sequence"/>
</dbReference>
<dbReference type="GeneID" id="9627673"/>
<evidence type="ECO:0000313" key="1">
    <source>
        <dbReference type="EMBL" id="EFJ42196.1"/>
    </source>
</evidence>
<sequence length="135" mass="15285">MSRRKLLPSWKHLARDLSNLEFYKLQDHKSRNRLGQEPAEKQIIIYIRQNGSSMGKKSDQCTITTPLFTQFYTQIAFPHLFSAQCLISGDRQPPPVVVVSEEQLLRTPPGESSLIYIHTYIQTAAARQSSAPAGL</sequence>
<dbReference type="KEGG" id="vcn:VOLCADRAFT_97739"/>
<name>D8UDI5_VOLCA</name>
<keyword evidence="2" id="KW-1185">Reference proteome</keyword>